<keyword evidence="2" id="KW-1185">Reference proteome</keyword>
<sequence>MRVSFGRGNKIIQPLRPEPFEDNLFIKSITNQQQKFFSFDLGVTCCVARKIKHSIGQMKLSEPEDRVFCRNTLSGNHAIVDARSIVRQFQTLDTSGRKLGKVLKRPTLQGARQGGWSRDIIPTTKPR</sequence>
<reference evidence="2" key="2">
    <citation type="submission" date="2010-03" db="EMBL/GenBank/DDBJ databases">
        <title>The genome sequence of Coccidioides posadasii strain Silveira.</title>
        <authorList>
            <consortium name="The Broad Institute Genome Sequencing Center for Infectious Disease"/>
            <person name="Neafsey D."/>
            <person name="Orbach M."/>
            <person name="Henn M.R."/>
            <person name="Cole G.T."/>
            <person name="Galgiani J."/>
            <person name="Gardner M.J."/>
            <person name="Kirkland T.N."/>
            <person name="Taylor J.W."/>
            <person name="Young S.K."/>
            <person name="Zeng Q."/>
            <person name="Koehrsen M."/>
            <person name="Alvarado L."/>
            <person name="Berlin A."/>
            <person name="Borenstein D."/>
            <person name="Chapman S.B."/>
            <person name="Chen Z."/>
            <person name="Engels R."/>
            <person name="Freedman E."/>
            <person name="Gellesch M."/>
            <person name="Goldberg J."/>
            <person name="Griggs A."/>
            <person name="Gujja S."/>
            <person name="Heilman E."/>
            <person name="Heiman D."/>
            <person name="Howarth C."/>
            <person name="Jen D."/>
            <person name="Larson L."/>
            <person name="Mehta T."/>
            <person name="Neiman D."/>
            <person name="Park D."/>
            <person name="Pearson M."/>
            <person name="Richards J."/>
            <person name="Roberts A."/>
            <person name="Saif S."/>
            <person name="Shea T."/>
            <person name="Shenoy N."/>
            <person name="Sisk P."/>
            <person name="Stolte C."/>
            <person name="Sykes S."/>
            <person name="Walk T."/>
            <person name="White J."/>
            <person name="Yandava C."/>
            <person name="Haas B."/>
            <person name="Nusbaum C."/>
            <person name="Birren B."/>
        </authorList>
    </citation>
    <scope>NUCLEOTIDE SEQUENCE [LARGE SCALE GENOMIC DNA]</scope>
    <source>
        <strain evidence="2">RMSCC 757 / Silveira</strain>
    </source>
</reference>
<protein>
    <submittedName>
        <fullName evidence="1">Uncharacterized protein</fullName>
    </submittedName>
</protein>
<evidence type="ECO:0000313" key="1">
    <source>
        <dbReference type="EMBL" id="EFW20274.1"/>
    </source>
</evidence>
<dbReference type="VEuPathDB" id="FungiDB:CPSG_03449"/>
<organism evidence="2">
    <name type="scientific">Coccidioides posadasii (strain RMSCC 757 / Silveira)</name>
    <name type="common">Valley fever fungus</name>
    <dbReference type="NCBI Taxonomy" id="443226"/>
    <lineage>
        <taxon>Eukaryota</taxon>
        <taxon>Fungi</taxon>
        <taxon>Dikarya</taxon>
        <taxon>Ascomycota</taxon>
        <taxon>Pezizomycotina</taxon>
        <taxon>Eurotiomycetes</taxon>
        <taxon>Eurotiomycetidae</taxon>
        <taxon>Onygenales</taxon>
        <taxon>Onygenaceae</taxon>
        <taxon>Coccidioides</taxon>
    </lineage>
</organism>
<proteinExistence type="predicted"/>
<dbReference type="AlphaFoldDB" id="E9D021"/>
<gene>
    <name evidence="1" type="ORF">CPSG_03449</name>
</gene>
<reference evidence="2" key="1">
    <citation type="journal article" date="2010" name="Genome Res.">
        <title>Population genomic sequencing of Coccidioides fungi reveals recent hybridization and transposon control.</title>
        <authorList>
            <person name="Neafsey D.E."/>
            <person name="Barker B.M."/>
            <person name="Sharpton T.J."/>
            <person name="Stajich J.E."/>
            <person name="Park D.J."/>
            <person name="Whiston E."/>
            <person name="Hung C.-Y."/>
            <person name="McMahan C."/>
            <person name="White J."/>
            <person name="Sykes S."/>
            <person name="Heiman D."/>
            <person name="Young S."/>
            <person name="Zeng Q."/>
            <person name="Abouelleil A."/>
            <person name="Aftuck L."/>
            <person name="Bessette D."/>
            <person name="Brown A."/>
            <person name="FitzGerald M."/>
            <person name="Lui A."/>
            <person name="Macdonald J.P."/>
            <person name="Priest M."/>
            <person name="Orbach M.J."/>
            <person name="Galgiani J.N."/>
            <person name="Kirkland T.N."/>
            <person name="Cole G.T."/>
            <person name="Birren B.W."/>
            <person name="Henn M.R."/>
            <person name="Taylor J.W."/>
            <person name="Rounsley S.D."/>
        </authorList>
    </citation>
    <scope>NUCLEOTIDE SEQUENCE [LARGE SCALE GENOMIC DNA]</scope>
    <source>
        <strain evidence="2">RMSCC 757 / Silveira</strain>
    </source>
</reference>
<dbReference type="Proteomes" id="UP000002497">
    <property type="component" value="Unassembled WGS sequence"/>
</dbReference>
<name>E9D021_COCPS</name>
<accession>E9D021</accession>
<dbReference type="HOGENOM" id="CLU_1970355_0_0_1"/>
<dbReference type="EMBL" id="GL636489">
    <property type="protein sequence ID" value="EFW20274.1"/>
    <property type="molecule type" value="Genomic_DNA"/>
</dbReference>
<evidence type="ECO:0000313" key="2">
    <source>
        <dbReference type="Proteomes" id="UP000002497"/>
    </source>
</evidence>